<evidence type="ECO:0000313" key="4">
    <source>
        <dbReference type="EMBL" id="KKR41725.1"/>
    </source>
</evidence>
<dbReference type="InterPro" id="IPR001789">
    <property type="entry name" value="Sig_transdc_resp-reg_receiver"/>
</dbReference>
<dbReference type="GO" id="GO:0000160">
    <property type="term" value="P:phosphorelay signal transduction system"/>
    <property type="evidence" value="ECO:0007669"/>
    <property type="project" value="InterPro"/>
</dbReference>
<dbReference type="Gene3D" id="3.40.50.2300">
    <property type="match status" value="1"/>
</dbReference>
<evidence type="ECO:0000259" key="3">
    <source>
        <dbReference type="PROSITE" id="PS50110"/>
    </source>
</evidence>
<dbReference type="GO" id="GO:0003677">
    <property type="term" value="F:DNA binding"/>
    <property type="evidence" value="ECO:0007669"/>
    <property type="project" value="UniProtKB-KW"/>
</dbReference>
<comment type="caution">
    <text evidence="4">The sequence shown here is derived from an EMBL/GenBank/DDBJ whole genome shotgun (WGS) entry which is preliminary data.</text>
</comment>
<evidence type="ECO:0000256" key="2">
    <source>
        <dbReference type="PROSITE-ProRule" id="PRU00169"/>
    </source>
</evidence>
<organism evidence="4 5">
    <name type="scientific">Candidatus Daviesbacteria bacterium GW2011_GWC2_40_12</name>
    <dbReference type="NCBI Taxonomy" id="1618431"/>
    <lineage>
        <taxon>Bacteria</taxon>
        <taxon>Candidatus Daviesiibacteriota</taxon>
    </lineage>
</organism>
<evidence type="ECO:0000256" key="1">
    <source>
        <dbReference type="ARBA" id="ARBA00022553"/>
    </source>
</evidence>
<evidence type="ECO:0000313" key="5">
    <source>
        <dbReference type="Proteomes" id="UP000034881"/>
    </source>
</evidence>
<dbReference type="AlphaFoldDB" id="A0A0G0T3P6"/>
<name>A0A0G0T3P6_9BACT</name>
<dbReference type="PANTHER" id="PTHR44591:SF3">
    <property type="entry name" value="RESPONSE REGULATORY DOMAIN-CONTAINING PROTEIN"/>
    <property type="match status" value="1"/>
</dbReference>
<feature type="modified residue" description="4-aspartylphosphate" evidence="2">
    <location>
        <position position="53"/>
    </location>
</feature>
<keyword evidence="4" id="KW-0238">DNA-binding</keyword>
<reference evidence="4 5" key="1">
    <citation type="journal article" date="2015" name="Nature">
        <title>rRNA introns, odd ribosomes, and small enigmatic genomes across a large radiation of phyla.</title>
        <authorList>
            <person name="Brown C.T."/>
            <person name="Hug L.A."/>
            <person name="Thomas B.C."/>
            <person name="Sharon I."/>
            <person name="Castelle C.J."/>
            <person name="Singh A."/>
            <person name="Wilkins M.J."/>
            <person name="Williams K.H."/>
            <person name="Banfield J.F."/>
        </authorList>
    </citation>
    <scope>NUCLEOTIDE SEQUENCE [LARGE SCALE GENOMIC DNA]</scope>
</reference>
<gene>
    <name evidence="4" type="ORF">UT77_C0007G0027</name>
</gene>
<accession>A0A0G0T3P6</accession>
<dbReference type="InterPro" id="IPR050595">
    <property type="entry name" value="Bact_response_regulator"/>
</dbReference>
<feature type="domain" description="Response regulatory" evidence="3">
    <location>
        <begin position="4"/>
        <end position="118"/>
    </location>
</feature>
<dbReference type="Proteomes" id="UP000034881">
    <property type="component" value="Unassembled WGS sequence"/>
</dbReference>
<sequence>MRKKILVIDDSKAILEVIQIMLEEKGYLVKILDHTEDVFREVEGFGPDLIILDVWMPALSGKDITKKLKQADSTKNIPIIIFSALTKNQASEEVKEADDYLSKPFEMEELFEKVVKNISGG</sequence>
<dbReference type="SMART" id="SM00448">
    <property type="entry name" value="REC"/>
    <property type="match status" value="1"/>
</dbReference>
<dbReference type="Pfam" id="PF00072">
    <property type="entry name" value="Response_reg"/>
    <property type="match status" value="1"/>
</dbReference>
<keyword evidence="1 2" id="KW-0597">Phosphoprotein</keyword>
<dbReference type="EMBL" id="LBYB01000007">
    <property type="protein sequence ID" value="KKR41725.1"/>
    <property type="molecule type" value="Genomic_DNA"/>
</dbReference>
<dbReference type="PANTHER" id="PTHR44591">
    <property type="entry name" value="STRESS RESPONSE REGULATOR PROTEIN 1"/>
    <property type="match status" value="1"/>
</dbReference>
<dbReference type="PROSITE" id="PS50110">
    <property type="entry name" value="RESPONSE_REGULATORY"/>
    <property type="match status" value="1"/>
</dbReference>
<dbReference type="SUPFAM" id="SSF52172">
    <property type="entry name" value="CheY-like"/>
    <property type="match status" value="1"/>
</dbReference>
<protein>
    <submittedName>
        <fullName evidence="4">DNA-binding response regulator</fullName>
    </submittedName>
</protein>
<proteinExistence type="predicted"/>
<dbReference type="InterPro" id="IPR011006">
    <property type="entry name" value="CheY-like_superfamily"/>
</dbReference>